<dbReference type="AlphaFoldDB" id="A0A1H7B1V8"/>
<protein>
    <submittedName>
        <fullName evidence="2">Serine/threonine-protein kinase RsbW</fullName>
    </submittedName>
</protein>
<keyword evidence="3" id="KW-1185">Reference proteome</keyword>
<evidence type="ECO:0000259" key="1">
    <source>
        <dbReference type="Pfam" id="PF13581"/>
    </source>
</evidence>
<organism evidence="2 3">
    <name type="scientific">Propionispira arboris</name>
    <dbReference type="NCBI Taxonomy" id="84035"/>
    <lineage>
        <taxon>Bacteria</taxon>
        <taxon>Bacillati</taxon>
        <taxon>Bacillota</taxon>
        <taxon>Negativicutes</taxon>
        <taxon>Selenomonadales</taxon>
        <taxon>Selenomonadaceae</taxon>
        <taxon>Propionispira</taxon>
    </lineage>
</organism>
<evidence type="ECO:0000313" key="2">
    <source>
        <dbReference type="EMBL" id="SEJ68220.1"/>
    </source>
</evidence>
<dbReference type="GO" id="GO:0016301">
    <property type="term" value="F:kinase activity"/>
    <property type="evidence" value="ECO:0007669"/>
    <property type="project" value="UniProtKB-KW"/>
</dbReference>
<name>A0A1H7B1V8_9FIRM</name>
<dbReference type="CDD" id="cd16936">
    <property type="entry name" value="HATPase_RsbW-like"/>
    <property type="match status" value="1"/>
</dbReference>
<dbReference type="InterPro" id="IPR036890">
    <property type="entry name" value="HATPase_C_sf"/>
</dbReference>
<feature type="domain" description="Histidine kinase/HSP90-like ATPase" evidence="1">
    <location>
        <begin position="24"/>
        <end position="141"/>
    </location>
</feature>
<dbReference type="Gene3D" id="3.30.565.10">
    <property type="entry name" value="Histidine kinase-like ATPase, C-terminal domain"/>
    <property type="match status" value="1"/>
</dbReference>
<dbReference type="Pfam" id="PF13581">
    <property type="entry name" value="HATPase_c_2"/>
    <property type="match status" value="1"/>
</dbReference>
<dbReference type="STRING" id="84035.SAMN05660742_113123"/>
<keyword evidence="2" id="KW-0418">Kinase</keyword>
<evidence type="ECO:0000313" key="3">
    <source>
        <dbReference type="Proteomes" id="UP000199662"/>
    </source>
</evidence>
<reference evidence="2 3" key="1">
    <citation type="submission" date="2016-10" db="EMBL/GenBank/DDBJ databases">
        <authorList>
            <person name="de Groot N.N."/>
        </authorList>
    </citation>
    <scope>NUCLEOTIDE SEQUENCE [LARGE SCALE GENOMIC DNA]</scope>
    <source>
        <strain evidence="2 3">DSM 2179</strain>
    </source>
</reference>
<keyword evidence="2" id="KW-0808">Transferase</keyword>
<dbReference type="RefSeq" id="WP_091832687.1">
    <property type="nucleotide sequence ID" value="NZ_FNZK01000013.1"/>
</dbReference>
<dbReference type="SUPFAM" id="SSF55874">
    <property type="entry name" value="ATPase domain of HSP90 chaperone/DNA topoisomerase II/histidine kinase"/>
    <property type="match status" value="1"/>
</dbReference>
<dbReference type="Proteomes" id="UP000199662">
    <property type="component" value="Unassembled WGS sequence"/>
</dbReference>
<accession>A0A1H7B1V8</accession>
<dbReference type="InterPro" id="IPR003594">
    <property type="entry name" value="HATPase_dom"/>
</dbReference>
<sequence>MFGLLPFHNKEGLFLITKFNCTCASLEDFRMARESIRKNLRTICPEYSMQLFVVINEAVNNAFFHGINDHKGTHVTLDIQRNQQDLCMIVKHNGEGFTPEYIDCTTNSEMYNESGRGIDIIKHYVDSLEFSASGCEVIMHKQLSISSMGGVIS</sequence>
<gene>
    <name evidence="2" type="ORF">SAMN05660742_113123</name>
</gene>
<proteinExistence type="predicted"/>
<dbReference type="EMBL" id="FNZK01000013">
    <property type="protein sequence ID" value="SEJ68220.1"/>
    <property type="molecule type" value="Genomic_DNA"/>
</dbReference>